<evidence type="ECO:0000313" key="3">
    <source>
        <dbReference type="Proteomes" id="UP000544110"/>
    </source>
</evidence>
<comment type="caution">
    <text evidence="2">The sequence shown here is derived from an EMBL/GenBank/DDBJ whole genome shotgun (WGS) entry which is preliminary data.</text>
</comment>
<dbReference type="SUPFAM" id="SSF140453">
    <property type="entry name" value="EsxAB dimer-like"/>
    <property type="match status" value="1"/>
</dbReference>
<proteinExistence type="inferred from homology"/>
<dbReference type="EMBL" id="JACCAC010000001">
    <property type="protein sequence ID" value="NYG54423.1"/>
    <property type="molecule type" value="Genomic_DNA"/>
</dbReference>
<organism evidence="2 3">
    <name type="scientific">Nocardioides perillae</name>
    <dbReference type="NCBI Taxonomy" id="1119534"/>
    <lineage>
        <taxon>Bacteria</taxon>
        <taxon>Bacillati</taxon>
        <taxon>Actinomycetota</taxon>
        <taxon>Actinomycetes</taxon>
        <taxon>Propionibacteriales</taxon>
        <taxon>Nocardioidaceae</taxon>
        <taxon>Nocardioides</taxon>
    </lineage>
</organism>
<dbReference type="NCBIfam" id="TIGR03930">
    <property type="entry name" value="WXG100_ESAT6"/>
    <property type="match status" value="1"/>
</dbReference>
<gene>
    <name evidence="2" type="ORF">BJ989_000727</name>
</gene>
<dbReference type="Proteomes" id="UP000544110">
    <property type="component" value="Unassembled WGS sequence"/>
</dbReference>
<dbReference type="Pfam" id="PF06013">
    <property type="entry name" value="WXG100"/>
    <property type="match status" value="1"/>
</dbReference>
<protein>
    <recommendedName>
        <fullName evidence="1">ESAT-6-like protein</fullName>
    </recommendedName>
</protein>
<reference evidence="2 3" key="1">
    <citation type="submission" date="2020-07" db="EMBL/GenBank/DDBJ databases">
        <title>Sequencing the genomes of 1000 actinobacteria strains.</title>
        <authorList>
            <person name="Klenk H.-P."/>
        </authorList>
    </citation>
    <scope>NUCLEOTIDE SEQUENCE [LARGE SCALE GENOMIC DNA]</scope>
    <source>
        <strain evidence="2 3">DSM 24552</strain>
    </source>
</reference>
<sequence length="97" mass="10214">MHTGIHVDHAALAATAQHLLLGARRTGDRLDRLEQELAPLRGEWSGAARGTYDAAKAQWDAAVADMVQLLGQVGHAVEAADAAYRAADQRGAARFGG</sequence>
<dbReference type="RefSeq" id="WP_179517044.1">
    <property type="nucleotide sequence ID" value="NZ_JACCAC010000001.1"/>
</dbReference>
<dbReference type="InterPro" id="IPR036689">
    <property type="entry name" value="ESAT-6-like_sf"/>
</dbReference>
<accession>A0A7Y9RT62</accession>
<dbReference type="Gene3D" id="1.10.287.1060">
    <property type="entry name" value="ESAT-6-like"/>
    <property type="match status" value="1"/>
</dbReference>
<evidence type="ECO:0000256" key="1">
    <source>
        <dbReference type="RuleBase" id="RU362001"/>
    </source>
</evidence>
<evidence type="ECO:0000313" key="2">
    <source>
        <dbReference type="EMBL" id="NYG54423.1"/>
    </source>
</evidence>
<keyword evidence="3" id="KW-1185">Reference proteome</keyword>
<name>A0A7Y9RT62_9ACTN</name>
<comment type="similarity">
    <text evidence="1">Belongs to the WXG100 family.</text>
</comment>
<dbReference type="AlphaFoldDB" id="A0A7Y9RT62"/>
<dbReference type="InterPro" id="IPR010310">
    <property type="entry name" value="T7SS_ESAT-6-like"/>
</dbReference>